<evidence type="ECO:0000313" key="2">
    <source>
        <dbReference type="Proteomes" id="UP000029452"/>
    </source>
</evidence>
<comment type="caution">
    <text evidence="1">The sequence shown here is derived from an EMBL/GenBank/DDBJ whole genome shotgun (WGS) entry which is preliminary data.</text>
</comment>
<dbReference type="Proteomes" id="UP000029452">
    <property type="component" value="Unassembled WGS sequence"/>
</dbReference>
<reference evidence="1 2" key="1">
    <citation type="submission" date="2014-06" db="EMBL/GenBank/DDBJ databases">
        <title>Draft genome sequence of iron oxidizing acidophile Leptospirillum ferriphilum DSM14647.</title>
        <authorList>
            <person name="Cardenas J.P."/>
            <person name="Lazcano M."/>
            <person name="Ossandon F.J."/>
            <person name="Corbett M."/>
            <person name="Holmes D.S."/>
            <person name="Watkin E."/>
        </authorList>
    </citation>
    <scope>NUCLEOTIDE SEQUENCE [LARGE SCALE GENOMIC DNA]</scope>
    <source>
        <strain evidence="1 2">DSM 14647</strain>
    </source>
</reference>
<dbReference type="PATRIC" id="fig|178606.4.peg.787"/>
<dbReference type="AlphaFoldDB" id="A0A094W9L8"/>
<dbReference type="EMBL" id="JPGK01000003">
    <property type="protein sequence ID" value="KGA94218.1"/>
    <property type="molecule type" value="Genomic_DNA"/>
</dbReference>
<evidence type="ECO:0000313" key="1">
    <source>
        <dbReference type="EMBL" id="KGA94218.1"/>
    </source>
</evidence>
<accession>A0A094W9L8</accession>
<name>A0A094W9L8_9BACT</name>
<proteinExistence type="predicted"/>
<organism evidence="1 2">
    <name type="scientific">Leptospirillum ferriphilum</name>
    <dbReference type="NCBI Taxonomy" id="178606"/>
    <lineage>
        <taxon>Bacteria</taxon>
        <taxon>Pseudomonadati</taxon>
        <taxon>Nitrospirota</taxon>
        <taxon>Nitrospiria</taxon>
        <taxon>Nitrospirales</taxon>
        <taxon>Nitrospiraceae</taxon>
        <taxon>Leptospirillum</taxon>
    </lineage>
</organism>
<sequence length="48" mass="5494">MLFCGMVPFPFHPDLLLSFVTFYYAEIVDYVKIGEGVNQSSLSILMIF</sequence>
<protein>
    <submittedName>
        <fullName evidence="1">Uncharacterized protein</fullName>
    </submittedName>
</protein>
<gene>
    <name evidence="1" type="ORF">LptCag_0981</name>
</gene>